<dbReference type="NCBIfam" id="NF041265">
    <property type="entry name" value="NadS"/>
    <property type="match status" value="1"/>
</dbReference>
<reference evidence="5 6" key="1">
    <citation type="journal article" date="2009" name="BMC Genomics">
        <title>Comparative genomics of the emerging human pathogen Photorhabdus asymbiotica with the insect pathogen Photorhabdus luminescens.</title>
        <authorList>
            <person name="Wilkinson P."/>
            <person name="Waterfield N.R."/>
            <person name="Crossman L."/>
            <person name="Corton C."/>
            <person name="Sanchez-Contreras M."/>
            <person name="Vlisidou I."/>
            <person name="Barron A."/>
            <person name="Bignell A."/>
            <person name="Clark L."/>
            <person name="Ormond D."/>
            <person name="Mayho M."/>
            <person name="Bason N."/>
            <person name="Smith F."/>
            <person name="Simmonds M."/>
            <person name="Churcher C."/>
            <person name="Harris D."/>
            <person name="Thompson N.R."/>
            <person name="Quail M."/>
            <person name="Parkhill J."/>
            <person name="ffrench-Constant R.H."/>
        </authorList>
    </citation>
    <scope>NUCLEOTIDE SEQUENCE [LARGE SCALE GENOMIC DNA]</scope>
    <source>
        <strain evidence="6">ATCC 43949 / 3105-77</strain>
    </source>
</reference>
<name>C7BHX8_PHOAA</name>
<evidence type="ECO:0000313" key="6">
    <source>
        <dbReference type="Proteomes" id="UP000002747"/>
    </source>
</evidence>
<dbReference type="PANTHER" id="PTHR36511">
    <property type="entry name" value="MERR FAMILY BACTERIAL REGULATORY PROTEIN"/>
    <property type="match status" value="1"/>
</dbReference>
<dbReference type="InterPro" id="IPR001387">
    <property type="entry name" value="Cro/C1-type_HTH"/>
</dbReference>
<evidence type="ECO:0000256" key="3">
    <source>
        <dbReference type="ARBA" id="ARBA00023163"/>
    </source>
</evidence>
<keyword evidence="2" id="KW-0238">DNA-binding</keyword>
<proteinExistence type="predicted"/>
<dbReference type="SMART" id="SM00530">
    <property type="entry name" value="HTH_XRE"/>
    <property type="match status" value="1"/>
</dbReference>
<evidence type="ECO:0000256" key="2">
    <source>
        <dbReference type="ARBA" id="ARBA00023125"/>
    </source>
</evidence>
<dbReference type="eggNOG" id="COG2944">
    <property type="taxonomic scope" value="Bacteria"/>
</dbReference>
<dbReference type="Gene3D" id="1.10.260.40">
    <property type="entry name" value="lambda repressor-like DNA-binding domains"/>
    <property type="match status" value="1"/>
</dbReference>
<accession>C7BHX8</accession>
<dbReference type="Pfam" id="PF01381">
    <property type="entry name" value="HTH_3"/>
    <property type="match status" value="1"/>
</dbReference>
<keyword evidence="1" id="KW-0805">Transcription regulation</keyword>
<evidence type="ECO:0000259" key="4">
    <source>
        <dbReference type="PROSITE" id="PS50943"/>
    </source>
</evidence>
<sequence length="98" mass="10911">MRCNMSFFDELKASLEAAVEIKQGNKTAARVTRYEVADVKAIRAQLNISQAEMAEALGTSLDTIKSWEQKRRNPTGLAAKVLAIIQDNPNFYKVLATH</sequence>
<dbReference type="InterPro" id="IPR047761">
    <property type="entry name" value="NadS-like"/>
</dbReference>
<dbReference type="AlphaFoldDB" id="C7BHX8"/>
<dbReference type="InterPro" id="IPR052359">
    <property type="entry name" value="HTH-type_reg/antitoxin"/>
</dbReference>
<dbReference type="GO" id="GO:0003677">
    <property type="term" value="F:DNA binding"/>
    <property type="evidence" value="ECO:0007669"/>
    <property type="project" value="UniProtKB-KW"/>
</dbReference>
<evidence type="ECO:0000313" key="5">
    <source>
        <dbReference type="EMBL" id="CAQ85320.1"/>
    </source>
</evidence>
<dbReference type="SUPFAM" id="SSF47413">
    <property type="entry name" value="lambda repressor-like DNA-binding domains"/>
    <property type="match status" value="1"/>
</dbReference>
<dbReference type="CDD" id="cd00093">
    <property type="entry name" value="HTH_XRE"/>
    <property type="match status" value="1"/>
</dbReference>
<protein>
    <recommendedName>
        <fullName evidence="4">HTH cro/C1-type domain-containing protein</fullName>
    </recommendedName>
</protein>
<gene>
    <name evidence="5" type="ordered locus">PAU_03232</name>
</gene>
<dbReference type="EMBL" id="FM162591">
    <property type="protein sequence ID" value="CAQ85320.1"/>
    <property type="molecule type" value="Genomic_DNA"/>
</dbReference>
<dbReference type="PROSITE" id="PS50943">
    <property type="entry name" value="HTH_CROC1"/>
    <property type="match status" value="1"/>
</dbReference>
<organism evidence="5 6">
    <name type="scientific">Photorhabdus asymbiotica subsp. asymbiotica (strain ATCC 43949 / 3105-77)</name>
    <name type="common">Xenorhabdus luminescens (strain 2)</name>
    <dbReference type="NCBI Taxonomy" id="553480"/>
    <lineage>
        <taxon>Bacteria</taxon>
        <taxon>Pseudomonadati</taxon>
        <taxon>Pseudomonadota</taxon>
        <taxon>Gammaproteobacteria</taxon>
        <taxon>Enterobacterales</taxon>
        <taxon>Morganellaceae</taxon>
        <taxon>Photorhabdus</taxon>
    </lineage>
</organism>
<dbReference type="Proteomes" id="UP000002747">
    <property type="component" value="Chromosome"/>
</dbReference>
<feature type="domain" description="HTH cro/C1-type" evidence="4">
    <location>
        <begin position="39"/>
        <end position="75"/>
    </location>
</feature>
<dbReference type="KEGG" id="pay:PAU_03232"/>
<dbReference type="STRING" id="291112.PAU_03232"/>
<evidence type="ECO:0000256" key="1">
    <source>
        <dbReference type="ARBA" id="ARBA00023015"/>
    </source>
</evidence>
<dbReference type="InterPro" id="IPR010982">
    <property type="entry name" value="Lambda_DNA-bd_dom_sf"/>
</dbReference>
<dbReference type="PANTHER" id="PTHR36511:SF3">
    <property type="entry name" value="ANTITOXIN HIGA-2"/>
    <property type="match status" value="1"/>
</dbReference>
<keyword evidence="3" id="KW-0804">Transcription</keyword>